<comment type="subcellular location">
    <subcellularLocation>
        <location evidence="6">Cell membrane</location>
        <topology evidence="6">Multi-pass membrane protein</topology>
    </subcellularLocation>
    <subcellularLocation>
        <location evidence="1">Membrane</location>
    </subcellularLocation>
</comment>
<evidence type="ECO:0000256" key="1">
    <source>
        <dbReference type="ARBA" id="ARBA00004370"/>
    </source>
</evidence>
<dbReference type="EMBL" id="FXYD01000002">
    <property type="protein sequence ID" value="SMX37065.1"/>
    <property type="molecule type" value="Genomic_DNA"/>
</dbReference>
<sequence>MRVFLFGTPLMRKFLFPLVIGLGGLAVLLYLGFWQMDRLEWKLGVIRDIETRLSTDAVPLPDAPTVEADNYRTVIMQGAATGDEIRFLDSGTAAGTGHRIISAFETVDGRRVMLDQGLLPLYADDAQPLLDEVTVQGNLIWPDDISDQAPQDDEWYARDVPAMAEALGTEPVLVVLYAASKYDERLTPLPVDTRNIKNDHLEYAITWFLLAAVWLAMTSFYTARTLRQKDD</sequence>
<gene>
    <name evidence="7" type="ORF">OCA8868_01256</name>
</gene>
<feature type="transmembrane region" description="Helical" evidence="6">
    <location>
        <begin position="204"/>
        <end position="223"/>
    </location>
</feature>
<evidence type="ECO:0000313" key="8">
    <source>
        <dbReference type="Proteomes" id="UP000203464"/>
    </source>
</evidence>
<evidence type="ECO:0000256" key="2">
    <source>
        <dbReference type="ARBA" id="ARBA00007165"/>
    </source>
</evidence>
<evidence type="ECO:0000256" key="6">
    <source>
        <dbReference type="RuleBase" id="RU363076"/>
    </source>
</evidence>
<protein>
    <recommendedName>
        <fullName evidence="6">SURF1-like protein</fullName>
    </recommendedName>
</protein>
<accession>A0A238K2G3</accession>
<dbReference type="CDD" id="cd06662">
    <property type="entry name" value="SURF1"/>
    <property type="match status" value="1"/>
</dbReference>
<dbReference type="PROSITE" id="PS50895">
    <property type="entry name" value="SURF1"/>
    <property type="match status" value="1"/>
</dbReference>
<dbReference type="PANTHER" id="PTHR23427:SF2">
    <property type="entry name" value="SURFEIT LOCUS PROTEIN 1"/>
    <property type="match status" value="1"/>
</dbReference>
<feature type="transmembrane region" description="Helical" evidence="6">
    <location>
        <begin position="14"/>
        <end position="33"/>
    </location>
</feature>
<organism evidence="7 8">
    <name type="scientific">Octadecabacter ascidiaceicola</name>
    <dbReference type="NCBI Taxonomy" id="1655543"/>
    <lineage>
        <taxon>Bacteria</taxon>
        <taxon>Pseudomonadati</taxon>
        <taxon>Pseudomonadota</taxon>
        <taxon>Alphaproteobacteria</taxon>
        <taxon>Rhodobacterales</taxon>
        <taxon>Roseobacteraceae</taxon>
        <taxon>Octadecabacter</taxon>
    </lineage>
</organism>
<keyword evidence="4 6" id="KW-1133">Transmembrane helix</keyword>
<keyword evidence="3 6" id="KW-0812">Transmembrane</keyword>
<evidence type="ECO:0000256" key="3">
    <source>
        <dbReference type="ARBA" id="ARBA00022692"/>
    </source>
</evidence>
<name>A0A238K2G3_9RHOB</name>
<dbReference type="Pfam" id="PF02104">
    <property type="entry name" value="SURF1"/>
    <property type="match status" value="1"/>
</dbReference>
<keyword evidence="6" id="KW-1003">Cell membrane</keyword>
<reference evidence="8" key="1">
    <citation type="submission" date="2017-05" db="EMBL/GenBank/DDBJ databases">
        <authorList>
            <person name="Rodrigo-Torres L."/>
            <person name="Arahal R. D."/>
            <person name="Lucena T."/>
        </authorList>
    </citation>
    <scope>NUCLEOTIDE SEQUENCE [LARGE SCALE GENOMIC DNA]</scope>
    <source>
        <strain evidence="8">CECT 8868</strain>
    </source>
</reference>
<dbReference type="GO" id="GO:0005886">
    <property type="term" value="C:plasma membrane"/>
    <property type="evidence" value="ECO:0007669"/>
    <property type="project" value="UniProtKB-SubCell"/>
</dbReference>
<dbReference type="PANTHER" id="PTHR23427">
    <property type="entry name" value="SURFEIT LOCUS PROTEIN"/>
    <property type="match status" value="1"/>
</dbReference>
<dbReference type="InterPro" id="IPR002994">
    <property type="entry name" value="Surf1/Shy1"/>
</dbReference>
<evidence type="ECO:0000256" key="4">
    <source>
        <dbReference type="ARBA" id="ARBA00022989"/>
    </source>
</evidence>
<dbReference type="InterPro" id="IPR045214">
    <property type="entry name" value="Surf1/Surf4"/>
</dbReference>
<keyword evidence="5 6" id="KW-0472">Membrane</keyword>
<evidence type="ECO:0000313" key="7">
    <source>
        <dbReference type="EMBL" id="SMX37065.1"/>
    </source>
</evidence>
<keyword evidence="8" id="KW-1185">Reference proteome</keyword>
<proteinExistence type="inferred from homology"/>
<comment type="similarity">
    <text evidence="2 6">Belongs to the SURF1 family.</text>
</comment>
<dbReference type="AlphaFoldDB" id="A0A238K2G3"/>
<dbReference type="Proteomes" id="UP000203464">
    <property type="component" value="Unassembled WGS sequence"/>
</dbReference>
<evidence type="ECO:0000256" key="5">
    <source>
        <dbReference type="ARBA" id="ARBA00023136"/>
    </source>
</evidence>